<proteinExistence type="predicted"/>
<sequence>MYKGVGDSSSSGTVIANTTHTLLKNGKIVQKSRIRKLFITDETSRIFHPTQSGHTLIANLILYQMAANNAASQGNAAQFPPAEVTFFRGTSSSDRRRCL</sequence>
<protein>
    <submittedName>
        <fullName evidence="1">Uncharacterized protein</fullName>
    </submittedName>
</protein>
<gene>
    <name evidence="1" type="ORF">RCC_10911</name>
</gene>
<evidence type="ECO:0000313" key="2">
    <source>
        <dbReference type="Proteomes" id="UP000225277"/>
    </source>
</evidence>
<evidence type="ECO:0000313" key="1">
    <source>
        <dbReference type="EMBL" id="CZT25182.1"/>
    </source>
</evidence>
<dbReference type="Proteomes" id="UP000225277">
    <property type="component" value="Unassembled WGS sequence"/>
</dbReference>
<dbReference type="RefSeq" id="XP_023631905.1">
    <property type="nucleotide sequence ID" value="XM_023776137.1"/>
</dbReference>
<name>A0A2D3VIG0_9PEZI</name>
<keyword evidence="2" id="KW-1185">Reference proteome</keyword>
<dbReference type="AlphaFoldDB" id="A0A2D3VIG0"/>
<dbReference type="GeneID" id="35605946"/>
<reference evidence="1 2" key="1">
    <citation type="submission" date="2016-03" db="EMBL/GenBank/DDBJ databases">
        <authorList>
            <person name="Ploux O."/>
        </authorList>
    </citation>
    <scope>NUCLEOTIDE SEQUENCE [LARGE SCALE GENOMIC DNA]</scope>
    <source>
        <strain evidence="1 2">URUG2</strain>
    </source>
</reference>
<accession>A0A2D3VIG0</accession>
<organism evidence="1 2">
    <name type="scientific">Ramularia collo-cygni</name>
    <dbReference type="NCBI Taxonomy" id="112498"/>
    <lineage>
        <taxon>Eukaryota</taxon>
        <taxon>Fungi</taxon>
        <taxon>Dikarya</taxon>
        <taxon>Ascomycota</taxon>
        <taxon>Pezizomycotina</taxon>
        <taxon>Dothideomycetes</taxon>
        <taxon>Dothideomycetidae</taxon>
        <taxon>Mycosphaerellales</taxon>
        <taxon>Mycosphaerellaceae</taxon>
        <taxon>Ramularia</taxon>
    </lineage>
</organism>
<dbReference type="EMBL" id="FJUY01000025">
    <property type="protein sequence ID" value="CZT25182.1"/>
    <property type="molecule type" value="Genomic_DNA"/>
</dbReference>